<organism evidence="2">
    <name type="scientific">Tetraselmis sp. GSL018</name>
    <dbReference type="NCBI Taxonomy" id="582737"/>
    <lineage>
        <taxon>Eukaryota</taxon>
        <taxon>Viridiplantae</taxon>
        <taxon>Chlorophyta</taxon>
        <taxon>core chlorophytes</taxon>
        <taxon>Chlorodendrophyceae</taxon>
        <taxon>Chlorodendrales</taxon>
        <taxon>Chlorodendraceae</taxon>
        <taxon>Tetraselmis</taxon>
    </lineage>
</organism>
<protein>
    <submittedName>
        <fullName evidence="2">Flagellar associated protein</fullName>
    </submittedName>
</protein>
<reference evidence="2" key="1">
    <citation type="submission" date="2014-05" db="EMBL/GenBank/DDBJ databases">
        <title>The transcriptome of the halophilic microalga Tetraselmis sp. GSL018 isolated from the Great Salt Lake, Utah.</title>
        <authorList>
            <person name="Jinkerson R.E."/>
            <person name="D'Adamo S."/>
            <person name="Posewitz M.C."/>
        </authorList>
    </citation>
    <scope>NUCLEOTIDE SEQUENCE</scope>
    <source>
        <strain evidence="2">GSL018</strain>
    </source>
</reference>
<dbReference type="EMBL" id="GBEZ01014654">
    <property type="protein sequence ID" value="JAC71435.1"/>
    <property type="molecule type" value="Transcribed_RNA"/>
</dbReference>
<dbReference type="AlphaFoldDB" id="A0A061RLA5"/>
<gene>
    <name evidence="2" type="ORF">TSPGSL018_1918</name>
</gene>
<accession>A0A061RLA5</accession>
<feature type="compositionally biased region" description="Basic and acidic residues" evidence="1">
    <location>
        <begin position="10"/>
        <end position="28"/>
    </location>
</feature>
<feature type="non-terminal residue" evidence="2">
    <location>
        <position position="1"/>
    </location>
</feature>
<keyword evidence="2" id="KW-0282">Flagellum</keyword>
<keyword evidence="2" id="KW-0966">Cell projection</keyword>
<name>A0A061RLA5_9CHLO</name>
<keyword evidence="2" id="KW-0969">Cilium</keyword>
<proteinExistence type="predicted"/>
<evidence type="ECO:0000256" key="1">
    <source>
        <dbReference type="SAM" id="MobiDB-lite"/>
    </source>
</evidence>
<evidence type="ECO:0000313" key="2">
    <source>
        <dbReference type="EMBL" id="JAC71435.1"/>
    </source>
</evidence>
<sequence>TENFHNTVPRSREEREAGRDKDAFEKHRLQQRRGGFYAPDCVRNPVEQDEKSTAYATEAERFNRDFARDEYEIRVEKKIEAEERFMRKRMENYVREKKRWDAIDQCFENEQRRECECQLRPIHKNNSSGAPVDMITQRYKNTQAGKSLAYQDARTKWRGEVRRENLWQRQQSKDYNIITGETLFSPVAAPSQPPQPK</sequence>
<feature type="region of interest" description="Disordered" evidence="1">
    <location>
        <begin position="1"/>
        <end position="42"/>
    </location>
</feature>